<keyword evidence="2" id="KW-1185">Reference proteome</keyword>
<accession>A0A6D2HYX0</accession>
<dbReference type="EMBL" id="CACVBM020000677">
    <property type="protein sequence ID" value="CAA7022306.1"/>
    <property type="molecule type" value="Genomic_DNA"/>
</dbReference>
<name>A0A6D2HYX0_9BRAS</name>
<dbReference type="AlphaFoldDB" id="A0A6D2HYX0"/>
<gene>
    <name evidence="1" type="ORF">MERR_LOCUS9541</name>
</gene>
<evidence type="ECO:0000313" key="1">
    <source>
        <dbReference type="EMBL" id="CAA7022306.1"/>
    </source>
</evidence>
<organism evidence="1 2">
    <name type="scientific">Microthlaspi erraticum</name>
    <dbReference type="NCBI Taxonomy" id="1685480"/>
    <lineage>
        <taxon>Eukaryota</taxon>
        <taxon>Viridiplantae</taxon>
        <taxon>Streptophyta</taxon>
        <taxon>Embryophyta</taxon>
        <taxon>Tracheophyta</taxon>
        <taxon>Spermatophyta</taxon>
        <taxon>Magnoliopsida</taxon>
        <taxon>eudicotyledons</taxon>
        <taxon>Gunneridae</taxon>
        <taxon>Pentapetalae</taxon>
        <taxon>rosids</taxon>
        <taxon>malvids</taxon>
        <taxon>Brassicales</taxon>
        <taxon>Brassicaceae</taxon>
        <taxon>Coluteocarpeae</taxon>
        <taxon>Microthlaspi</taxon>
    </lineage>
</organism>
<reference evidence="1" key="1">
    <citation type="submission" date="2020-01" db="EMBL/GenBank/DDBJ databases">
        <authorList>
            <person name="Mishra B."/>
        </authorList>
    </citation>
    <scope>NUCLEOTIDE SEQUENCE [LARGE SCALE GENOMIC DNA]</scope>
</reference>
<evidence type="ECO:0000313" key="2">
    <source>
        <dbReference type="Proteomes" id="UP000467841"/>
    </source>
</evidence>
<dbReference type="Proteomes" id="UP000467841">
    <property type="component" value="Unassembled WGS sequence"/>
</dbReference>
<proteinExistence type="predicted"/>
<protein>
    <submittedName>
        <fullName evidence="1">Uncharacterized protein</fullName>
    </submittedName>
</protein>
<sequence>MSKWIISCADSHTDFLQKCKNPLWLNSEFFVALPLKENVAGLLKFHTIYIFHRPIQVNTKSNKLHALSTLIHHNDYQRGIRPDFNLYDTKPYEDFQAHAFRLNNARQTFPIPFNHIWSYYPFDYQMSFDEDLQYFMESK</sequence>
<comment type="caution">
    <text evidence="1">The sequence shown here is derived from an EMBL/GenBank/DDBJ whole genome shotgun (WGS) entry which is preliminary data.</text>
</comment>
<dbReference type="OrthoDB" id="1106510at2759"/>